<proteinExistence type="predicted"/>
<keyword evidence="1" id="KW-1133">Transmembrane helix</keyword>
<dbReference type="Pfam" id="PF20703">
    <property type="entry name" value="nSTAND1"/>
    <property type="match status" value="1"/>
</dbReference>
<evidence type="ECO:0000256" key="1">
    <source>
        <dbReference type="SAM" id="Phobius"/>
    </source>
</evidence>
<comment type="caution">
    <text evidence="3">The sequence shown here is derived from an EMBL/GenBank/DDBJ whole genome shotgun (WGS) entry which is preliminary data.</text>
</comment>
<dbReference type="Gene3D" id="3.40.50.300">
    <property type="entry name" value="P-loop containing nucleotide triphosphate hydrolases"/>
    <property type="match status" value="1"/>
</dbReference>
<dbReference type="RefSeq" id="WP_323298887.1">
    <property type="nucleotide sequence ID" value="NZ_JAYFUM010000031.1"/>
</dbReference>
<reference evidence="3 4" key="1">
    <citation type="submission" date="2023-12" db="EMBL/GenBank/DDBJ databases">
        <title>Novel species of the genus Arcicella isolated from rivers.</title>
        <authorList>
            <person name="Lu H."/>
        </authorList>
    </citation>
    <scope>NUCLEOTIDE SEQUENCE [LARGE SCALE GENOMIC DNA]</scope>
    <source>
        <strain evidence="3 4">KCTC 23307</strain>
    </source>
</reference>
<dbReference type="Proteomes" id="UP001302949">
    <property type="component" value="Unassembled WGS sequence"/>
</dbReference>
<name>A0ABU5QGK1_9BACT</name>
<gene>
    <name evidence="3" type="ORF">VB248_21440</name>
</gene>
<keyword evidence="1" id="KW-0812">Transmembrane</keyword>
<evidence type="ECO:0000313" key="4">
    <source>
        <dbReference type="Proteomes" id="UP001302949"/>
    </source>
</evidence>
<accession>A0ABU5QGK1</accession>
<dbReference type="InterPro" id="IPR049052">
    <property type="entry name" value="nSTAND1"/>
</dbReference>
<organism evidence="3 4">
    <name type="scientific">Arcicella rigui</name>
    <dbReference type="NCBI Taxonomy" id="797020"/>
    <lineage>
        <taxon>Bacteria</taxon>
        <taxon>Pseudomonadati</taxon>
        <taxon>Bacteroidota</taxon>
        <taxon>Cytophagia</taxon>
        <taxon>Cytophagales</taxon>
        <taxon>Flectobacillaceae</taxon>
        <taxon>Arcicella</taxon>
    </lineage>
</organism>
<dbReference type="SUPFAM" id="SSF52540">
    <property type="entry name" value="P-loop containing nucleoside triphosphate hydrolases"/>
    <property type="match status" value="1"/>
</dbReference>
<evidence type="ECO:0000313" key="3">
    <source>
        <dbReference type="EMBL" id="MEA5141733.1"/>
    </source>
</evidence>
<sequence length="520" mass="60977">MSKAKNIYRYPGANSFTTEQAHLFMGREQDRENLYQLILARQIVVLYGKSGYGKSSLINAGIIPMLEQESFEKPKHFSIRLYNKEQSIDAFSKSPLNTFITALSTNTEELAWMQDFKKNAYPRGLLWYWIKQHQIQQPEAPIILFFDQFEELFTYSEQEIEAFAAELNLLLYQRMPDFLSKREYFTQLDNQQTNFIFTKPDIKIVFSIRSDRMSLLNRLAKYLPNILKFNYELDALTESEARQAIIKPAQLQGEEFINPTFRYENAVIDAIINRVKNSYDDKIETATLQIILRFIEEHKVPKLEGKPITLELLGNIKDIFKDFYQTSLNKLSKEEKAIVSQTIEEKFIQNNQRIPFAGDHLKQEYHLTDIMLEQLEKSTLLRKERDTAGRFIYEIGHDTLIEPILEFAKIREQEEKQKRLRKNIAIVGAIALAFLFIIFYVLRLTQKAEQAKEEAQEALYQLYYQQAQTVKDNGDNILRNKDTMTAQYYYESASVILEKIPETDSIATELKSELQKLLKK</sequence>
<keyword evidence="4" id="KW-1185">Reference proteome</keyword>
<dbReference type="InterPro" id="IPR027417">
    <property type="entry name" value="P-loop_NTPase"/>
</dbReference>
<keyword evidence="1" id="KW-0472">Membrane</keyword>
<protein>
    <recommendedName>
        <fullName evidence="2">Novel STAND NTPase 1 domain-containing protein</fullName>
    </recommendedName>
</protein>
<evidence type="ECO:0000259" key="2">
    <source>
        <dbReference type="Pfam" id="PF20703"/>
    </source>
</evidence>
<feature type="domain" description="Novel STAND NTPase 1" evidence="2">
    <location>
        <begin position="10"/>
        <end position="424"/>
    </location>
</feature>
<feature type="transmembrane region" description="Helical" evidence="1">
    <location>
        <begin position="424"/>
        <end position="442"/>
    </location>
</feature>
<dbReference type="EMBL" id="JAYFUM010000031">
    <property type="protein sequence ID" value="MEA5141733.1"/>
    <property type="molecule type" value="Genomic_DNA"/>
</dbReference>